<proteinExistence type="inferred from homology"/>
<evidence type="ECO:0000256" key="4">
    <source>
        <dbReference type="ARBA" id="ARBA00023163"/>
    </source>
</evidence>
<dbReference type="InterPro" id="IPR007627">
    <property type="entry name" value="RNA_pol_sigma70_r2"/>
</dbReference>
<accession>A0ABU9BYH8</accession>
<protein>
    <submittedName>
        <fullName evidence="7">RNA polymerase sigma factor</fullName>
    </submittedName>
</protein>
<evidence type="ECO:0000256" key="2">
    <source>
        <dbReference type="ARBA" id="ARBA00023015"/>
    </source>
</evidence>
<evidence type="ECO:0000313" key="8">
    <source>
        <dbReference type="Proteomes" id="UP001371218"/>
    </source>
</evidence>
<dbReference type="InterPro" id="IPR013324">
    <property type="entry name" value="RNA_pol_sigma_r3/r4-like"/>
</dbReference>
<dbReference type="InterPro" id="IPR039425">
    <property type="entry name" value="RNA_pol_sigma-70-like"/>
</dbReference>
<dbReference type="InterPro" id="IPR013249">
    <property type="entry name" value="RNA_pol_sigma70_r4_t2"/>
</dbReference>
<dbReference type="InterPro" id="IPR013325">
    <property type="entry name" value="RNA_pol_sigma_r2"/>
</dbReference>
<name>A0ABU9BYH8_9BURK</name>
<comment type="caution">
    <text evidence="7">The sequence shown here is derived from an EMBL/GenBank/DDBJ whole genome shotgun (WGS) entry which is preliminary data.</text>
</comment>
<dbReference type="SUPFAM" id="SSF88659">
    <property type="entry name" value="Sigma3 and sigma4 domains of RNA polymerase sigma factors"/>
    <property type="match status" value="1"/>
</dbReference>
<dbReference type="Gene3D" id="1.10.1740.10">
    <property type="match status" value="1"/>
</dbReference>
<dbReference type="Pfam" id="PF08281">
    <property type="entry name" value="Sigma70_r4_2"/>
    <property type="match status" value="1"/>
</dbReference>
<sequence length="173" mass="19705">MAFVMEQHGPLLAAAHQGDSQAMEALLRLARPDLRRYAQRHCLVSDVDDAVQEALWVLSRRLHQLRALAAFSGWLLRTVQRECRRLGRVALRHDPYDEAAVDAWLARHDDDGLRRELASAIESLPPHYREVLLLRDFEELTIAEIAARVGDSTAAVKSRLHRARTLAREYLLA</sequence>
<comment type="similarity">
    <text evidence="1">Belongs to the sigma-70 factor family. ECF subfamily.</text>
</comment>
<dbReference type="InterPro" id="IPR014284">
    <property type="entry name" value="RNA_pol_sigma-70_dom"/>
</dbReference>
<evidence type="ECO:0000259" key="6">
    <source>
        <dbReference type="Pfam" id="PF08281"/>
    </source>
</evidence>
<gene>
    <name evidence="7" type="ORF">AACH06_29425</name>
</gene>
<evidence type="ECO:0000259" key="5">
    <source>
        <dbReference type="Pfam" id="PF04542"/>
    </source>
</evidence>
<dbReference type="NCBIfam" id="TIGR02937">
    <property type="entry name" value="sigma70-ECF"/>
    <property type="match status" value="1"/>
</dbReference>
<feature type="domain" description="RNA polymerase sigma factor 70 region 4 type 2" evidence="6">
    <location>
        <begin position="115"/>
        <end position="164"/>
    </location>
</feature>
<reference evidence="7 8" key="1">
    <citation type="submission" date="2024-04" db="EMBL/GenBank/DDBJ databases">
        <title>Novel species of the genus Ideonella isolated from streams.</title>
        <authorList>
            <person name="Lu H."/>
        </authorList>
    </citation>
    <scope>NUCLEOTIDE SEQUENCE [LARGE SCALE GENOMIC DNA]</scope>
    <source>
        <strain evidence="7 8">DXS29W</strain>
    </source>
</reference>
<feature type="domain" description="RNA polymerase sigma-70 region 2" evidence="5">
    <location>
        <begin position="30"/>
        <end position="86"/>
    </location>
</feature>
<evidence type="ECO:0000313" key="7">
    <source>
        <dbReference type="EMBL" id="MEK8034956.1"/>
    </source>
</evidence>
<dbReference type="Proteomes" id="UP001371218">
    <property type="component" value="Unassembled WGS sequence"/>
</dbReference>
<evidence type="ECO:0000256" key="1">
    <source>
        <dbReference type="ARBA" id="ARBA00010641"/>
    </source>
</evidence>
<dbReference type="PANTHER" id="PTHR43133:SF51">
    <property type="entry name" value="RNA POLYMERASE SIGMA FACTOR"/>
    <property type="match status" value="1"/>
</dbReference>
<dbReference type="PANTHER" id="PTHR43133">
    <property type="entry name" value="RNA POLYMERASE ECF-TYPE SIGMA FACTO"/>
    <property type="match status" value="1"/>
</dbReference>
<dbReference type="Gene3D" id="1.10.10.10">
    <property type="entry name" value="Winged helix-like DNA-binding domain superfamily/Winged helix DNA-binding domain"/>
    <property type="match status" value="1"/>
</dbReference>
<organism evidence="7 8">
    <name type="scientific">Ideonella lacteola</name>
    <dbReference type="NCBI Taxonomy" id="2984193"/>
    <lineage>
        <taxon>Bacteria</taxon>
        <taxon>Pseudomonadati</taxon>
        <taxon>Pseudomonadota</taxon>
        <taxon>Betaproteobacteria</taxon>
        <taxon>Burkholderiales</taxon>
        <taxon>Sphaerotilaceae</taxon>
        <taxon>Ideonella</taxon>
    </lineage>
</organism>
<dbReference type="Pfam" id="PF04542">
    <property type="entry name" value="Sigma70_r2"/>
    <property type="match status" value="1"/>
</dbReference>
<keyword evidence="8" id="KW-1185">Reference proteome</keyword>
<keyword evidence="3" id="KW-0731">Sigma factor</keyword>
<dbReference type="EMBL" id="JBBUTG010000044">
    <property type="protein sequence ID" value="MEK8034956.1"/>
    <property type="molecule type" value="Genomic_DNA"/>
</dbReference>
<evidence type="ECO:0000256" key="3">
    <source>
        <dbReference type="ARBA" id="ARBA00023082"/>
    </source>
</evidence>
<dbReference type="SUPFAM" id="SSF88946">
    <property type="entry name" value="Sigma2 domain of RNA polymerase sigma factors"/>
    <property type="match status" value="1"/>
</dbReference>
<dbReference type="InterPro" id="IPR036388">
    <property type="entry name" value="WH-like_DNA-bd_sf"/>
</dbReference>
<dbReference type="CDD" id="cd06171">
    <property type="entry name" value="Sigma70_r4"/>
    <property type="match status" value="1"/>
</dbReference>
<keyword evidence="4" id="KW-0804">Transcription</keyword>
<keyword evidence="2" id="KW-0805">Transcription regulation</keyword>
<dbReference type="RefSeq" id="WP_341429390.1">
    <property type="nucleotide sequence ID" value="NZ_JBBUTG010000044.1"/>
</dbReference>